<reference evidence="1" key="2">
    <citation type="submission" date="2015-06" db="UniProtKB">
        <authorList>
            <consortium name="EnsemblPlants"/>
        </authorList>
    </citation>
    <scope>IDENTIFICATION</scope>
    <source>
        <strain evidence="1">DM1-3 516 R44</strain>
    </source>
</reference>
<evidence type="ECO:0000313" key="2">
    <source>
        <dbReference type="Proteomes" id="UP000011115"/>
    </source>
</evidence>
<keyword evidence="2" id="KW-1185">Reference proteome</keyword>
<dbReference type="OrthoDB" id="10257492at2759"/>
<dbReference type="Proteomes" id="UP000011115">
    <property type="component" value="Unassembled WGS sequence"/>
</dbReference>
<dbReference type="ExpressionAtlas" id="M1B521">
    <property type="expression patterns" value="baseline and differential"/>
</dbReference>
<organism evidence="1 2">
    <name type="scientific">Solanum tuberosum</name>
    <name type="common">Potato</name>
    <dbReference type="NCBI Taxonomy" id="4113"/>
    <lineage>
        <taxon>Eukaryota</taxon>
        <taxon>Viridiplantae</taxon>
        <taxon>Streptophyta</taxon>
        <taxon>Embryophyta</taxon>
        <taxon>Tracheophyta</taxon>
        <taxon>Spermatophyta</taxon>
        <taxon>Magnoliopsida</taxon>
        <taxon>eudicotyledons</taxon>
        <taxon>Gunneridae</taxon>
        <taxon>Pentapetalae</taxon>
        <taxon>asterids</taxon>
        <taxon>lamiids</taxon>
        <taxon>Solanales</taxon>
        <taxon>Solanaceae</taxon>
        <taxon>Solanoideae</taxon>
        <taxon>Solaneae</taxon>
        <taxon>Solanum</taxon>
    </lineage>
</organism>
<sequence>MSECSETPCRHAKDSCAMKKYLFFMDVANNYVSYELRDSLSDMSNSFSLFPEIPKIPSADCRFTLQILTESFRSFVG</sequence>
<reference evidence="2" key="1">
    <citation type="journal article" date="2011" name="Nature">
        <title>Genome sequence and analysis of the tuber crop potato.</title>
        <authorList>
            <consortium name="The Potato Genome Sequencing Consortium"/>
        </authorList>
    </citation>
    <scope>NUCLEOTIDE SEQUENCE [LARGE SCALE GENOMIC DNA]</scope>
    <source>
        <strain evidence="2">cv. DM1-3 516 R44</strain>
    </source>
</reference>
<accession>M1B521</accession>
<evidence type="ECO:0000313" key="1">
    <source>
        <dbReference type="EnsemblPlants" id="PGSC0003DMT400037241"/>
    </source>
</evidence>
<name>M1B521_SOLTU</name>
<dbReference type="AlphaFoldDB" id="M1B521"/>
<dbReference type="EnsemblPlants" id="PGSC0003DMT400037241">
    <property type="protein sequence ID" value="PGSC0003DMT400037241"/>
    <property type="gene ID" value="PGSC0003DMG400014369"/>
</dbReference>
<dbReference type="Gramene" id="PGSC0003DMT400037241">
    <property type="protein sequence ID" value="PGSC0003DMT400037241"/>
    <property type="gene ID" value="PGSC0003DMG400014369"/>
</dbReference>
<protein>
    <submittedName>
        <fullName evidence="1">Dimethylallyltransferase</fullName>
    </submittedName>
</protein>
<dbReference type="HOGENOM" id="CLU_2642839_0_0_1"/>
<proteinExistence type="predicted"/>
<gene>
    <name evidence="1" type="primary">LOC102578229</name>
</gene>